<gene>
    <name evidence="2" type="ORF">EDS130_LOCUS18924</name>
    <name evidence="1" type="ORF">XAT740_LOCUS8178</name>
</gene>
<dbReference type="EMBL" id="CAJNOJ010000089">
    <property type="protein sequence ID" value="CAF1080255.1"/>
    <property type="molecule type" value="Genomic_DNA"/>
</dbReference>
<dbReference type="AlphaFoldDB" id="A0A814MIK5"/>
<comment type="caution">
    <text evidence="2">The sequence shown here is derived from an EMBL/GenBank/DDBJ whole genome shotgun (WGS) entry which is preliminary data.</text>
</comment>
<dbReference type="OrthoDB" id="10060618at2759"/>
<evidence type="ECO:0000313" key="4">
    <source>
        <dbReference type="Proteomes" id="UP000663852"/>
    </source>
</evidence>
<dbReference type="Proteomes" id="UP000663828">
    <property type="component" value="Unassembled WGS sequence"/>
</dbReference>
<evidence type="ECO:0000313" key="2">
    <source>
        <dbReference type="EMBL" id="CAF1080255.1"/>
    </source>
</evidence>
<evidence type="ECO:0000313" key="1">
    <source>
        <dbReference type="EMBL" id="CAF0904007.1"/>
    </source>
</evidence>
<name>A0A814MIK5_ADIRI</name>
<proteinExistence type="predicted"/>
<organism evidence="2 4">
    <name type="scientific">Adineta ricciae</name>
    <name type="common">Rotifer</name>
    <dbReference type="NCBI Taxonomy" id="249248"/>
    <lineage>
        <taxon>Eukaryota</taxon>
        <taxon>Metazoa</taxon>
        <taxon>Spiralia</taxon>
        <taxon>Gnathifera</taxon>
        <taxon>Rotifera</taxon>
        <taxon>Eurotatoria</taxon>
        <taxon>Bdelloidea</taxon>
        <taxon>Adinetida</taxon>
        <taxon>Adinetidae</taxon>
        <taxon>Adineta</taxon>
    </lineage>
</organism>
<protein>
    <submittedName>
        <fullName evidence="2">Uncharacterized protein</fullName>
    </submittedName>
</protein>
<accession>A0A814MIK5</accession>
<evidence type="ECO:0000313" key="3">
    <source>
        <dbReference type="Proteomes" id="UP000663828"/>
    </source>
</evidence>
<reference evidence="2" key="1">
    <citation type="submission" date="2021-02" db="EMBL/GenBank/DDBJ databases">
        <authorList>
            <person name="Nowell W R."/>
        </authorList>
    </citation>
    <scope>NUCLEOTIDE SEQUENCE</scope>
</reference>
<dbReference type="Proteomes" id="UP000663852">
    <property type="component" value="Unassembled WGS sequence"/>
</dbReference>
<dbReference type="EMBL" id="CAJNOR010000402">
    <property type="protein sequence ID" value="CAF0904007.1"/>
    <property type="molecule type" value="Genomic_DNA"/>
</dbReference>
<sequence>MFNRIVKAKKESKGVVLSDGKRFNGKSRFTDSLAIKFKIHFAKAICDSKHDLKGLYKRSLAIFHQHYSTNKQPMHDWCDGRCCKYIQATTTGEEYNHNSRSIIPRVCLDLVRPVFDELCCVNNLIRGCEWRLAQRQ</sequence>
<keyword evidence="3" id="KW-1185">Reference proteome</keyword>